<sequence>MIDSIQGTSCAERDLWFKQLIASYVPII</sequence>
<accession>A0A0A9D880</accession>
<proteinExistence type="predicted"/>
<evidence type="ECO:0000313" key="1">
    <source>
        <dbReference type="EMBL" id="JAD82898.1"/>
    </source>
</evidence>
<protein>
    <submittedName>
        <fullName evidence="1">Uncharacterized protein</fullName>
    </submittedName>
</protein>
<reference evidence="1" key="2">
    <citation type="journal article" date="2015" name="Data Brief">
        <title>Shoot transcriptome of the giant reed, Arundo donax.</title>
        <authorList>
            <person name="Barrero R.A."/>
            <person name="Guerrero F.D."/>
            <person name="Moolhuijzen P."/>
            <person name="Goolsby J.A."/>
            <person name="Tidwell J."/>
            <person name="Bellgard S.E."/>
            <person name="Bellgard M.I."/>
        </authorList>
    </citation>
    <scope>NUCLEOTIDE SEQUENCE</scope>
    <source>
        <tissue evidence="1">Shoot tissue taken approximately 20 cm above the soil surface</tissue>
    </source>
</reference>
<dbReference type="AlphaFoldDB" id="A0A0A9D880"/>
<dbReference type="EMBL" id="GBRH01214997">
    <property type="protein sequence ID" value="JAD82898.1"/>
    <property type="molecule type" value="Transcribed_RNA"/>
</dbReference>
<organism evidence="1">
    <name type="scientific">Arundo donax</name>
    <name type="common">Giant reed</name>
    <name type="synonym">Donax arundinaceus</name>
    <dbReference type="NCBI Taxonomy" id="35708"/>
    <lineage>
        <taxon>Eukaryota</taxon>
        <taxon>Viridiplantae</taxon>
        <taxon>Streptophyta</taxon>
        <taxon>Embryophyta</taxon>
        <taxon>Tracheophyta</taxon>
        <taxon>Spermatophyta</taxon>
        <taxon>Magnoliopsida</taxon>
        <taxon>Liliopsida</taxon>
        <taxon>Poales</taxon>
        <taxon>Poaceae</taxon>
        <taxon>PACMAD clade</taxon>
        <taxon>Arundinoideae</taxon>
        <taxon>Arundineae</taxon>
        <taxon>Arundo</taxon>
    </lineage>
</organism>
<name>A0A0A9D880_ARUDO</name>
<reference evidence="1" key="1">
    <citation type="submission" date="2014-09" db="EMBL/GenBank/DDBJ databases">
        <authorList>
            <person name="Magalhaes I.L.F."/>
            <person name="Oliveira U."/>
            <person name="Santos F.R."/>
            <person name="Vidigal T.H.D.A."/>
            <person name="Brescovit A.D."/>
            <person name="Santos A.J."/>
        </authorList>
    </citation>
    <scope>NUCLEOTIDE SEQUENCE</scope>
    <source>
        <tissue evidence="1">Shoot tissue taken approximately 20 cm above the soil surface</tissue>
    </source>
</reference>